<dbReference type="Proteomes" id="UP000824249">
    <property type="component" value="Unassembled WGS sequence"/>
</dbReference>
<comment type="function">
    <text evidence="1">Site-specific tyrosine recombinase, which acts by catalyzing the cutting and rejoining of the recombining DNA molecules.</text>
</comment>
<evidence type="ECO:0000256" key="3">
    <source>
        <dbReference type="ARBA" id="ARBA00022908"/>
    </source>
</evidence>
<evidence type="ECO:0000313" key="7">
    <source>
        <dbReference type="EMBL" id="HIX47397.1"/>
    </source>
</evidence>
<dbReference type="InterPro" id="IPR050808">
    <property type="entry name" value="Phage_Integrase"/>
</dbReference>
<reference evidence="7" key="1">
    <citation type="journal article" date="2021" name="PeerJ">
        <title>Extensive microbial diversity within the chicken gut microbiome revealed by metagenomics and culture.</title>
        <authorList>
            <person name="Gilroy R."/>
            <person name="Ravi A."/>
            <person name="Getino M."/>
            <person name="Pursley I."/>
            <person name="Horton D.L."/>
            <person name="Alikhan N.F."/>
            <person name="Baker D."/>
            <person name="Gharbi K."/>
            <person name="Hall N."/>
            <person name="Watson M."/>
            <person name="Adriaenssens E.M."/>
            <person name="Foster-Nyarko E."/>
            <person name="Jarju S."/>
            <person name="Secka A."/>
            <person name="Antonio M."/>
            <person name="Oren A."/>
            <person name="Chaudhuri R.R."/>
            <person name="La Ragione R."/>
            <person name="Hildebrand F."/>
            <person name="Pallen M.J."/>
        </authorList>
    </citation>
    <scope>NUCLEOTIDE SEQUENCE</scope>
    <source>
        <strain evidence="7">26628</strain>
    </source>
</reference>
<dbReference type="InterPro" id="IPR002104">
    <property type="entry name" value="Integrase_catalytic"/>
</dbReference>
<dbReference type="GO" id="GO:0015074">
    <property type="term" value="P:DNA integration"/>
    <property type="evidence" value="ECO:0007669"/>
    <property type="project" value="UniProtKB-KW"/>
</dbReference>
<dbReference type="Gene3D" id="1.10.150.130">
    <property type="match status" value="1"/>
</dbReference>
<dbReference type="EMBL" id="DXFD01000102">
    <property type="protein sequence ID" value="HIX47397.1"/>
    <property type="molecule type" value="Genomic_DNA"/>
</dbReference>
<evidence type="ECO:0000313" key="8">
    <source>
        <dbReference type="Proteomes" id="UP000824249"/>
    </source>
</evidence>
<dbReference type="PANTHER" id="PTHR30629">
    <property type="entry name" value="PROPHAGE INTEGRASE"/>
    <property type="match status" value="1"/>
</dbReference>
<gene>
    <name evidence="7" type="ORF">H9737_06895</name>
</gene>
<organism evidence="7 8">
    <name type="scientific">Candidatus Borkfalkia faecigallinarum</name>
    <dbReference type="NCBI Taxonomy" id="2838509"/>
    <lineage>
        <taxon>Bacteria</taxon>
        <taxon>Bacillati</taxon>
        <taxon>Bacillota</taxon>
        <taxon>Clostridia</taxon>
        <taxon>Christensenellales</taxon>
        <taxon>Christensenellaceae</taxon>
        <taxon>Candidatus Borkfalkia</taxon>
    </lineage>
</organism>
<dbReference type="SUPFAM" id="SSF56349">
    <property type="entry name" value="DNA breaking-rejoining enzymes"/>
    <property type="match status" value="1"/>
</dbReference>
<dbReference type="Pfam" id="PF14659">
    <property type="entry name" value="Phage_int_SAM_3"/>
    <property type="match status" value="1"/>
</dbReference>
<proteinExistence type="inferred from homology"/>
<dbReference type="AlphaFoldDB" id="A0A9D1VVF0"/>
<comment type="similarity">
    <text evidence="2">Belongs to the 'phage' integrase family.</text>
</comment>
<dbReference type="InterPro" id="IPR004107">
    <property type="entry name" value="Integrase_SAM-like_N"/>
</dbReference>
<evidence type="ECO:0000256" key="1">
    <source>
        <dbReference type="ARBA" id="ARBA00003283"/>
    </source>
</evidence>
<evidence type="ECO:0000259" key="6">
    <source>
        <dbReference type="PROSITE" id="PS51898"/>
    </source>
</evidence>
<keyword evidence="4" id="KW-0238">DNA-binding</keyword>
<name>A0A9D1VVF0_9FIRM</name>
<dbReference type="PANTHER" id="PTHR30629:SF2">
    <property type="entry name" value="PROPHAGE INTEGRASE INTS-RELATED"/>
    <property type="match status" value="1"/>
</dbReference>
<keyword evidence="3" id="KW-0229">DNA integration</keyword>
<evidence type="ECO:0000256" key="2">
    <source>
        <dbReference type="ARBA" id="ARBA00008857"/>
    </source>
</evidence>
<comment type="caution">
    <text evidence="7">The sequence shown here is derived from an EMBL/GenBank/DDBJ whole genome shotgun (WGS) entry which is preliminary data.</text>
</comment>
<accession>A0A9D1VVF0</accession>
<dbReference type="Gene3D" id="1.10.443.10">
    <property type="entry name" value="Intergrase catalytic core"/>
    <property type="match status" value="1"/>
</dbReference>
<sequence>MNYRKTQGNTALAAAEDPLAALYGQMRAIRQAMDAIALNRENGKLSEKGKNGFKLTKQEIKTMPEHIRKIFIANNYIVNYRITSNGYFEARIRRKGLYVEASGRDFETMRRRFMDRLSACYTAIAAPEEPAKEERTAKTVLFVDYAREWLKIKEQTTKPSTFKEYERSFRVDLEPMFGSKPLAEITRNDLQNYLFGIVGENKHRKAEKLALMLNCIFDMAAEDFNLPSPMKKVVLPAYQTRRGQALTKDEEARLVNYCKTHKNVEGTDALLVLLYFGLRKSELKSIEIVDGKWLQCETSKERLGQNVVLRKVPFTPMVKKLLPYIDFEKAKQTNLNTISTRMKRLLPERHPHELRHTFVSRCKEAGVLSEVVSIWAGHSLSGTITSTVYTHYSEEFQLKEAEKVVY</sequence>
<keyword evidence="5" id="KW-0233">DNA recombination</keyword>
<evidence type="ECO:0000256" key="4">
    <source>
        <dbReference type="ARBA" id="ARBA00023125"/>
    </source>
</evidence>
<protein>
    <submittedName>
        <fullName evidence="7">Site-specific integrase</fullName>
    </submittedName>
</protein>
<dbReference type="InterPro" id="IPR010998">
    <property type="entry name" value="Integrase_recombinase_N"/>
</dbReference>
<dbReference type="PROSITE" id="PS51898">
    <property type="entry name" value="TYR_RECOMBINASE"/>
    <property type="match status" value="1"/>
</dbReference>
<reference evidence="7" key="2">
    <citation type="submission" date="2021-04" db="EMBL/GenBank/DDBJ databases">
        <authorList>
            <person name="Gilroy R."/>
        </authorList>
    </citation>
    <scope>NUCLEOTIDE SEQUENCE</scope>
    <source>
        <strain evidence="7">26628</strain>
    </source>
</reference>
<evidence type="ECO:0000256" key="5">
    <source>
        <dbReference type="ARBA" id="ARBA00023172"/>
    </source>
</evidence>
<dbReference type="InterPro" id="IPR011010">
    <property type="entry name" value="DNA_brk_join_enz"/>
</dbReference>
<feature type="domain" description="Tyr recombinase" evidence="6">
    <location>
        <begin position="241"/>
        <end position="402"/>
    </location>
</feature>
<dbReference type="GO" id="GO:0006310">
    <property type="term" value="P:DNA recombination"/>
    <property type="evidence" value="ECO:0007669"/>
    <property type="project" value="UniProtKB-KW"/>
</dbReference>
<dbReference type="Pfam" id="PF00589">
    <property type="entry name" value="Phage_integrase"/>
    <property type="match status" value="1"/>
</dbReference>
<dbReference type="GO" id="GO:0003677">
    <property type="term" value="F:DNA binding"/>
    <property type="evidence" value="ECO:0007669"/>
    <property type="project" value="UniProtKB-KW"/>
</dbReference>
<dbReference type="InterPro" id="IPR013762">
    <property type="entry name" value="Integrase-like_cat_sf"/>
</dbReference>